<comment type="caution">
    <text evidence="9">The sequence shown here is derived from an EMBL/GenBank/DDBJ whole genome shotgun (WGS) entry which is preliminary data.</text>
</comment>
<evidence type="ECO:0000256" key="2">
    <source>
        <dbReference type="ARBA" id="ARBA00022475"/>
    </source>
</evidence>
<keyword evidence="10" id="KW-1185">Reference proteome</keyword>
<dbReference type="InterPro" id="IPR018584">
    <property type="entry name" value="GT87"/>
</dbReference>
<dbReference type="EMBL" id="VIWT01000006">
    <property type="protein sequence ID" value="TWF72892.1"/>
    <property type="molecule type" value="Genomic_DNA"/>
</dbReference>
<evidence type="ECO:0000256" key="3">
    <source>
        <dbReference type="ARBA" id="ARBA00022679"/>
    </source>
</evidence>
<feature type="transmembrane region" description="Helical" evidence="8">
    <location>
        <begin position="277"/>
        <end position="297"/>
    </location>
</feature>
<evidence type="ECO:0000313" key="10">
    <source>
        <dbReference type="Proteomes" id="UP000317940"/>
    </source>
</evidence>
<keyword evidence="2" id="KW-1003">Cell membrane</keyword>
<keyword evidence="9" id="KW-0328">Glycosyltransferase</keyword>
<sequence>MVRALDLKRRMRQAVANGRGDTAGPARPTAVTAAAACVAAVLLAAFALVRHIHGSTMVDMLVYRGEGAAVAHGADLYAMRVWDLPATYPPFAAMLLVPSTWFEVSTLRVLVVLLNLALLALAVHLSLRLAGWPRARHGAAVVLLATGLGVWLEPVYTTFQYGQVNLGILCLVLWDLTRPDRSRFKGVGIGLATAIKITPGLLTVYLLLTGRVRAALVSAGTFLTAGLVGWLVLPDASFGFWTRYLWDPSRVGTTVIMDNQSLRGAVCRLLDVNDPGVLGLAASAVVGTLGLAVAVLAGRSARYMRRADAWGAVCTAFTGLLVSPISWTHHWVWCIPLIALLAVEARTTARWVLLGTTLAVFTCHAMWLAPHRWGRGVAWHWQLPGSIYPVLGITLLAVVGSRLHRARREGPTGT</sequence>
<comment type="similarity">
    <text evidence="7">Belongs to the glycosyltransferase 87 family.</text>
</comment>
<feature type="transmembrane region" description="Helical" evidence="8">
    <location>
        <begin position="381"/>
        <end position="399"/>
    </location>
</feature>
<keyword evidence="4 8" id="KW-0812">Transmembrane</keyword>
<keyword evidence="5 8" id="KW-1133">Transmembrane helix</keyword>
<dbReference type="Pfam" id="PF09594">
    <property type="entry name" value="GT87"/>
    <property type="match status" value="1"/>
</dbReference>
<evidence type="ECO:0000313" key="9">
    <source>
        <dbReference type="EMBL" id="TWF72892.1"/>
    </source>
</evidence>
<name>A0A561SDE5_9ACTN</name>
<reference evidence="9 10" key="1">
    <citation type="submission" date="2019-06" db="EMBL/GenBank/DDBJ databases">
        <title>Sequencing the genomes of 1000 actinobacteria strains.</title>
        <authorList>
            <person name="Klenk H.-P."/>
        </authorList>
    </citation>
    <scope>NUCLEOTIDE SEQUENCE [LARGE SCALE GENOMIC DNA]</scope>
    <source>
        <strain evidence="9 10">DSM 44826</strain>
    </source>
</reference>
<evidence type="ECO:0000256" key="8">
    <source>
        <dbReference type="SAM" id="Phobius"/>
    </source>
</evidence>
<evidence type="ECO:0000256" key="1">
    <source>
        <dbReference type="ARBA" id="ARBA00004651"/>
    </source>
</evidence>
<dbReference type="GO" id="GO:0005886">
    <property type="term" value="C:plasma membrane"/>
    <property type="evidence" value="ECO:0007669"/>
    <property type="project" value="UniProtKB-SubCell"/>
</dbReference>
<evidence type="ECO:0000256" key="6">
    <source>
        <dbReference type="ARBA" id="ARBA00023136"/>
    </source>
</evidence>
<evidence type="ECO:0000256" key="5">
    <source>
        <dbReference type="ARBA" id="ARBA00022989"/>
    </source>
</evidence>
<feature type="transmembrane region" description="Helical" evidence="8">
    <location>
        <begin position="30"/>
        <end position="49"/>
    </location>
</feature>
<proteinExistence type="inferred from homology"/>
<protein>
    <submittedName>
        <fullName evidence="9">Alpha-1,2-mannosyltransferase</fullName>
    </submittedName>
</protein>
<keyword evidence="3 9" id="KW-0808">Transferase</keyword>
<feature type="transmembrane region" description="Helical" evidence="8">
    <location>
        <begin position="102"/>
        <end position="123"/>
    </location>
</feature>
<evidence type="ECO:0000256" key="4">
    <source>
        <dbReference type="ARBA" id="ARBA00022692"/>
    </source>
</evidence>
<feature type="transmembrane region" description="Helical" evidence="8">
    <location>
        <begin position="135"/>
        <end position="152"/>
    </location>
</feature>
<dbReference type="GO" id="GO:0016758">
    <property type="term" value="F:hexosyltransferase activity"/>
    <property type="evidence" value="ECO:0007669"/>
    <property type="project" value="InterPro"/>
</dbReference>
<accession>A0A561SDE5</accession>
<comment type="subcellular location">
    <subcellularLocation>
        <location evidence="1">Cell membrane</location>
        <topology evidence="1">Multi-pass membrane protein</topology>
    </subcellularLocation>
</comment>
<organism evidence="9 10">
    <name type="scientific">Kitasatospora viridis</name>
    <dbReference type="NCBI Taxonomy" id="281105"/>
    <lineage>
        <taxon>Bacteria</taxon>
        <taxon>Bacillati</taxon>
        <taxon>Actinomycetota</taxon>
        <taxon>Actinomycetes</taxon>
        <taxon>Kitasatosporales</taxon>
        <taxon>Streptomycetaceae</taxon>
        <taxon>Kitasatospora</taxon>
    </lineage>
</organism>
<dbReference type="Proteomes" id="UP000317940">
    <property type="component" value="Unassembled WGS sequence"/>
</dbReference>
<evidence type="ECO:0000256" key="7">
    <source>
        <dbReference type="ARBA" id="ARBA00024033"/>
    </source>
</evidence>
<dbReference type="AlphaFoldDB" id="A0A561SDE5"/>
<gene>
    <name evidence="9" type="ORF">FHX73_1643</name>
</gene>
<feature type="transmembrane region" description="Helical" evidence="8">
    <location>
        <begin position="214"/>
        <end position="233"/>
    </location>
</feature>
<feature type="transmembrane region" description="Helical" evidence="8">
    <location>
        <begin position="351"/>
        <end position="369"/>
    </location>
</feature>
<keyword evidence="6 8" id="KW-0472">Membrane</keyword>
<feature type="transmembrane region" description="Helical" evidence="8">
    <location>
        <begin position="188"/>
        <end position="208"/>
    </location>
</feature>